<dbReference type="Proteomes" id="UP000720508">
    <property type="component" value="Unassembled WGS sequence"/>
</dbReference>
<evidence type="ECO:0000259" key="2">
    <source>
        <dbReference type="Pfam" id="PF22725"/>
    </source>
</evidence>
<name>A0ABS6CBA0_9ACTN</name>
<feature type="domain" description="GFO/IDH/MocA-like oxidoreductase" evidence="2">
    <location>
        <begin position="168"/>
        <end position="283"/>
    </location>
</feature>
<keyword evidence="4" id="KW-1185">Reference proteome</keyword>
<organism evidence="3 4">
    <name type="scientific">Streptomyces niphimycinicus</name>
    <dbReference type="NCBI Taxonomy" id="2842201"/>
    <lineage>
        <taxon>Bacteria</taxon>
        <taxon>Bacillati</taxon>
        <taxon>Actinomycetota</taxon>
        <taxon>Actinomycetes</taxon>
        <taxon>Kitasatosporales</taxon>
        <taxon>Streptomycetaceae</taxon>
        <taxon>Streptomyces</taxon>
    </lineage>
</organism>
<dbReference type="InterPro" id="IPR000683">
    <property type="entry name" value="Gfo/Idh/MocA-like_OxRdtase_N"/>
</dbReference>
<dbReference type="Pfam" id="PF22725">
    <property type="entry name" value="GFO_IDH_MocA_C3"/>
    <property type="match status" value="1"/>
</dbReference>
<dbReference type="InterPro" id="IPR051317">
    <property type="entry name" value="Gfo/Idh/MocA_oxidoreduct"/>
</dbReference>
<proteinExistence type="predicted"/>
<dbReference type="PANTHER" id="PTHR43708:SF8">
    <property type="entry name" value="OXIDOREDUCTASE"/>
    <property type="match status" value="1"/>
</dbReference>
<protein>
    <submittedName>
        <fullName evidence="3">Gfo/Idh/MocA family oxidoreductase</fullName>
    </submittedName>
</protein>
<gene>
    <name evidence="3" type="ORF">KN815_08265</name>
</gene>
<evidence type="ECO:0000259" key="1">
    <source>
        <dbReference type="Pfam" id="PF01408"/>
    </source>
</evidence>
<evidence type="ECO:0000313" key="4">
    <source>
        <dbReference type="Proteomes" id="UP000720508"/>
    </source>
</evidence>
<sequence>MSETYGARAPISREATVSVAVVGFGTAGGARLSGYAAVPGVEVAAVIDPSPERREQAARLLPRGRVFASYEELAAGTDTPVDVVDVCTPPALHDPLTRAALAAGRHVICEKPVAVRGADARELIALARERGRLLFPSHNYGTSPLMRTLREAVGGGPSQQATGEEGTGGVGRLESATFRILRDRHARGVPGFAPDWRRSAKLAGGGILLDHGTHCIYMALRLFGRAPVKLSCTVERPEGDPAAVDEAARLRLYFGDGQCDIELSWTSGERSNHYAVSGSAGVLSIDDGEVTGRTAAGQWRRSLVSPSKDQTHLEWFAPMYEDFRRVLAAPRLWEGPALEIEDTARIVEAAYASADAGGRTMPV</sequence>
<dbReference type="Pfam" id="PF01408">
    <property type="entry name" value="GFO_IDH_MocA"/>
    <property type="match status" value="1"/>
</dbReference>
<comment type="caution">
    <text evidence="3">The sequence shown here is derived from an EMBL/GenBank/DDBJ whole genome shotgun (WGS) entry which is preliminary data.</text>
</comment>
<evidence type="ECO:0000313" key="3">
    <source>
        <dbReference type="EMBL" id="MBU3864075.1"/>
    </source>
</evidence>
<dbReference type="RefSeq" id="WP_216341096.1">
    <property type="nucleotide sequence ID" value="NZ_JAHLEM010000068.1"/>
</dbReference>
<accession>A0ABS6CBA0</accession>
<reference evidence="3 4" key="1">
    <citation type="submission" date="2021-06" db="EMBL/GenBank/DDBJ databases">
        <authorList>
            <person name="Pan X."/>
        </authorList>
    </citation>
    <scope>NUCLEOTIDE SEQUENCE [LARGE SCALE GENOMIC DNA]</scope>
    <source>
        <strain evidence="3 4">4503</strain>
    </source>
</reference>
<dbReference type="PANTHER" id="PTHR43708">
    <property type="entry name" value="CONSERVED EXPRESSED OXIDOREDUCTASE (EUROFUNG)"/>
    <property type="match status" value="1"/>
</dbReference>
<dbReference type="EMBL" id="JAHLEM010000068">
    <property type="protein sequence ID" value="MBU3864075.1"/>
    <property type="molecule type" value="Genomic_DNA"/>
</dbReference>
<dbReference type="InterPro" id="IPR055170">
    <property type="entry name" value="GFO_IDH_MocA-like_dom"/>
</dbReference>
<feature type="domain" description="Gfo/Idh/MocA-like oxidoreductase N-terminal" evidence="1">
    <location>
        <begin position="18"/>
        <end position="136"/>
    </location>
</feature>